<dbReference type="Proteomes" id="UP000256845">
    <property type="component" value="Unassembled WGS sequence"/>
</dbReference>
<keyword evidence="1" id="KW-0175">Coiled coil</keyword>
<keyword evidence="3" id="KW-1185">Reference proteome</keyword>
<dbReference type="InterPro" id="IPR011049">
    <property type="entry name" value="Serralysin-like_metalloprot_C"/>
</dbReference>
<reference evidence="2 3" key="1">
    <citation type="submission" date="2018-07" db="EMBL/GenBank/DDBJ databases">
        <title>Genomic Encyclopedia of Type Strains, Phase III (KMG-III): the genomes of soil and plant-associated and newly described type strains.</title>
        <authorList>
            <person name="Whitman W."/>
        </authorList>
    </citation>
    <scope>NUCLEOTIDE SEQUENCE [LARGE SCALE GENOMIC DNA]</scope>
    <source>
        <strain evidence="2 3">CECT 8488</strain>
    </source>
</reference>
<organism evidence="2 3">
    <name type="scientific">Aestuariispira insulae</name>
    <dbReference type="NCBI Taxonomy" id="1461337"/>
    <lineage>
        <taxon>Bacteria</taxon>
        <taxon>Pseudomonadati</taxon>
        <taxon>Pseudomonadota</taxon>
        <taxon>Alphaproteobacteria</taxon>
        <taxon>Rhodospirillales</taxon>
        <taxon>Kiloniellaceae</taxon>
        <taxon>Aestuariispira</taxon>
    </lineage>
</organism>
<accession>A0A3D9H418</accession>
<protein>
    <recommendedName>
        <fullName evidence="4">Ca2+-binding RTX toxin-like protein</fullName>
    </recommendedName>
</protein>
<dbReference type="Gene3D" id="2.150.10.10">
    <property type="entry name" value="Serralysin-like metalloprotease, C-terminal"/>
    <property type="match status" value="1"/>
</dbReference>
<dbReference type="Gene3D" id="2.160.20.160">
    <property type="match status" value="1"/>
</dbReference>
<dbReference type="RefSeq" id="WP_181905500.1">
    <property type="nucleotide sequence ID" value="NZ_QRDW01000016.1"/>
</dbReference>
<comment type="caution">
    <text evidence="2">The sequence shown here is derived from an EMBL/GenBank/DDBJ whole genome shotgun (WGS) entry which is preliminary data.</text>
</comment>
<dbReference type="EMBL" id="QRDW01000016">
    <property type="protein sequence ID" value="RED44222.1"/>
    <property type="molecule type" value="Genomic_DNA"/>
</dbReference>
<evidence type="ECO:0000256" key="1">
    <source>
        <dbReference type="SAM" id="Coils"/>
    </source>
</evidence>
<name>A0A3D9H418_9PROT</name>
<feature type="non-terminal residue" evidence="2">
    <location>
        <position position="1"/>
    </location>
</feature>
<dbReference type="GO" id="GO:0005509">
    <property type="term" value="F:calcium ion binding"/>
    <property type="evidence" value="ECO:0007669"/>
    <property type="project" value="InterPro"/>
</dbReference>
<gene>
    <name evidence="2" type="ORF">DFP90_11663</name>
</gene>
<proteinExistence type="predicted"/>
<dbReference type="SUPFAM" id="SSF51120">
    <property type="entry name" value="beta-Roll"/>
    <property type="match status" value="2"/>
</dbReference>
<evidence type="ECO:0000313" key="2">
    <source>
        <dbReference type="EMBL" id="RED44222.1"/>
    </source>
</evidence>
<dbReference type="AlphaFoldDB" id="A0A3D9H418"/>
<evidence type="ECO:0008006" key="4">
    <source>
        <dbReference type="Google" id="ProtNLM"/>
    </source>
</evidence>
<evidence type="ECO:0000313" key="3">
    <source>
        <dbReference type="Proteomes" id="UP000256845"/>
    </source>
</evidence>
<sequence length="792" mass="84824">NNIMVRIGDADGTKQAVNMPLPFGKTYRALEGVQVVIGNRNLIYNRGQSNDVILAIDPKIKLDFSKLNPFPTKEEYKDSKESGLPFTGTNKTFLGRIANFFYNPKEDFKWAGVVSKYQDEKKKYQEAQEKKAEQQANAQPAKTYKEKLNDALTTAKDAIKNASGNVVFGGQGADVIMAIGKFNVVFADTWSSMLDFSLNALQSSKNQEIKLTERIPVLGPVLKDLGLSGKIKLQNMTLGDAVGLEGEDDGGVSPQSPEQVGQNWASAVSKSFEFKFTMPGMQYLGNVFTLINSSVNLGLGDTANRDHYQNSGAQNADHFRQLGGRLFENSSFKPFGMGEDTERMTKGQGDYAEAGAATGINPNYMDEANMFPMVGSLPDLGLWAAIPEWSTKLWDYFSGSPSTDGSFSSEMQEYFTKSGFLKEDGDLIFGVGQANILFGGAGADMAFMLGETNIYMAGNGNDTAIAIGHDNRLFTGGGDDMLLASGAENLIDGGDGNDVLLGLGLYNRVSGGKGEDFVMAVGSENRVNGGDGDDMVVSIGDWNEITGGEGNDFLIGIGYQNTYRMGGGVDYILNFGRAGVQYMGTGKDILVSAGAGNVLFGESDDDVIIGHADGNNNVNDGGAGNDTLYLGGTASDFWGDSGQDTFVVTEDVKSTSVMDLQSEDRLVIGSGLSIDQLWFKQANDDLVIEIDRWDQATQTTAPIVEVGTVTVKDWFTGTGRQTALAFDYDKNAKTAKQVSTTDIISLVTAMAGFTRGSASAGFMACLTTAEKATLDAIWSNAATATGYEVQTA</sequence>
<dbReference type="PRINTS" id="PR00313">
    <property type="entry name" value="CABNDNGRPT"/>
</dbReference>
<dbReference type="Pfam" id="PF00353">
    <property type="entry name" value="HemolysinCabind"/>
    <property type="match status" value="5"/>
</dbReference>
<feature type="coiled-coil region" evidence="1">
    <location>
        <begin position="114"/>
        <end position="165"/>
    </location>
</feature>
<dbReference type="InterPro" id="IPR001343">
    <property type="entry name" value="Hemolysn_Ca-bd"/>
</dbReference>